<organism evidence="2 3">
    <name type="scientific">Rotaria sordida</name>
    <dbReference type="NCBI Taxonomy" id="392033"/>
    <lineage>
        <taxon>Eukaryota</taxon>
        <taxon>Metazoa</taxon>
        <taxon>Spiralia</taxon>
        <taxon>Gnathifera</taxon>
        <taxon>Rotifera</taxon>
        <taxon>Eurotatoria</taxon>
        <taxon>Bdelloidea</taxon>
        <taxon>Philodinida</taxon>
        <taxon>Philodinidae</taxon>
        <taxon>Rotaria</taxon>
    </lineage>
</organism>
<dbReference type="InterPro" id="IPR036291">
    <property type="entry name" value="NAD(P)-bd_dom_sf"/>
</dbReference>
<dbReference type="Proteomes" id="UP000663874">
    <property type="component" value="Unassembled WGS sequence"/>
</dbReference>
<dbReference type="EMBL" id="CAJOBE010005887">
    <property type="protein sequence ID" value="CAF3988790.1"/>
    <property type="molecule type" value="Genomic_DNA"/>
</dbReference>
<evidence type="ECO:0000313" key="3">
    <source>
        <dbReference type="Proteomes" id="UP000663874"/>
    </source>
</evidence>
<dbReference type="Pfam" id="PF00107">
    <property type="entry name" value="ADH_zinc_N"/>
    <property type="match status" value="1"/>
</dbReference>
<dbReference type="InterPro" id="IPR013149">
    <property type="entry name" value="ADH-like_C"/>
</dbReference>
<dbReference type="PANTHER" id="PTHR11695:SF294">
    <property type="entry name" value="RETICULON-4-INTERACTING PROTEIN 1, MITOCHONDRIAL"/>
    <property type="match status" value="1"/>
</dbReference>
<feature type="domain" description="Alcohol dehydrogenase-like C-terminal" evidence="1">
    <location>
        <begin position="41"/>
        <end position="152"/>
    </location>
</feature>
<reference evidence="2" key="1">
    <citation type="submission" date="2021-02" db="EMBL/GenBank/DDBJ databases">
        <authorList>
            <person name="Nowell W R."/>
        </authorList>
    </citation>
    <scope>NUCLEOTIDE SEQUENCE</scope>
</reference>
<proteinExistence type="predicted"/>
<name>A0A819N0T3_9BILA</name>
<evidence type="ECO:0000259" key="1">
    <source>
        <dbReference type="Pfam" id="PF00107"/>
    </source>
</evidence>
<dbReference type="PANTHER" id="PTHR11695">
    <property type="entry name" value="ALCOHOL DEHYDROGENASE RELATED"/>
    <property type="match status" value="1"/>
</dbReference>
<dbReference type="Gene3D" id="3.40.50.720">
    <property type="entry name" value="NAD(P)-binding Rossmann-like Domain"/>
    <property type="match status" value="1"/>
</dbReference>
<dbReference type="AlphaFoldDB" id="A0A819N0T3"/>
<gene>
    <name evidence="2" type="ORF">FNK824_LOCUS25280</name>
</gene>
<dbReference type="InterPro" id="IPR050700">
    <property type="entry name" value="YIM1/Zinc_Alcohol_DH_Fams"/>
</dbReference>
<accession>A0A819N0T3</accession>
<dbReference type="SUPFAM" id="SSF51735">
    <property type="entry name" value="NAD(P)-binding Rossmann-fold domains"/>
    <property type="match status" value="1"/>
</dbReference>
<sequence>MVEAAAVPLACETSYQVLFKQASPIIGPGSKIMVCGGSSATGLYAIQLAKAVGAHVATTCSQRNFSLMEKLGYRVVEASDDMTVDPQQLIVIDYNNKDFGQELKDQDYDVVCDCVGGEQQWIAAQQILKRGGQFITIVGNDPEMKITLKYLATMGSSLLAHKFRSIFSSAKH</sequence>
<evidence type="ECO:0000313" key="2">
    <source>
        <dbReference type="EMBL" id="CAF3988790.1"/>
    </source>
</evidence>
<comment type="caution">
    <text evidence="2">The sequence shown here is derived from an EMBL/GenBank/DDBJ whole genome shotgun (WGS) entry which is preliminary data.</text>
</comment>
<protein>
    <recommendedName>
        <fullName evidence="1">Alcohol dehydrogenase-like C-terminal domain-containing protein</fullName>
    </recommendedName>
</protein>